<organism evidence="2 3">
    <name type="scientific">Plasmodium ovale curtisi</name>
    <dbReference type="NCBI Taxonomy" id="864141"/>
    <lineage>
        <taxon>Eukaryota</taxon>
        <taxon>Sar</taxon>
        <taxon>Alveolata</taxon>
        <taxon>Apicomplexa</taxon>
        <taxon>Aconoidasida</taxon>
        <taxon>Haemosporida</taxon>
        <taxon>Plasmodiidae</taxon>
        <taxon>Plasmodium</taxon>
        <taxon>Plasmodium (Plasmodium)</taxon>
    </lineage>
</organism>
<feature type="region of interest" description="Disordered" evidence="1">
    <location>
        <begin position="220"/>
        <end position="270"/>
    </location>
</feature>
<protein>
    <submittedName>
        <fullName evidence="2">PIR Superfamily Protein</fullName>
    </submittedName>
</protein>
<dbReference type="Proteomes" id="UP000078560">
    <property type="component" value="Unassembled WGS sequence"/>
</dbReference>
<evidence type="ECO:0000313" key="3">
    <source>
        <dbReference type="Proteomes" id="UP000078560"/>
    </source>
</evidence>
<proteinExistence type="predicted"/>
<reference evidence="3" key="1">
    <citation type="submission" date="2016-05" db="EMBL/GenBank/DDBJ databases">
        <authorList>
            <person name="Naeem Raeece"/>
        </authorList>
    </citation>
    <scope>NUCLEOTIDE SEQUENCE [LARGE SCALE GENOMIC DNA]</scope>
</reference>
<dbReference type="InterPro" id="IPR008780">
    <property type="entry name" value="Plasmodium_Vir"/>
</dbReference>
<dbReference type="EMBL" id="FLQU01001108">
    <property type="protein sequence ID" value="SBS91442.1"/>
    <property type="molecule type" value="Genomic_DNA"/>
</dbReference>
<gene>
    <name evidence="2" type="ORF">POVCU2_0067520</name>
</gene>
<evidence type="ECO:0000256" key="1">
    <source>
        <dbReference type="SAM" id="MobiDB-lite"/>
    </source>
</evidence>
<name>A0A1A8WHZ1_PLAOA</name>
<dbReference type="Pfam" id="PF05795">
    <property type="entry name" value="Plasmodium_Vir"/>
    <property type="match status" value="1"/>
</dbReference>
<sequence>MDGSDLHKRFDSFDEYSSNKDTYDSIKSKIGDYYDSFPSEVIPQNTSHRVFIVKDCLRLNKYLMEFGSKEECQTKNCCAYINYLLNYGIRNSYESQKYIFQFYTRYMNHDSNKDIKKLCGSEIIDMHEEIYTKAKKLYDLYHLYKIFNTNTRGKQSCYRAKSCASKYNNIIIDYPNLDDTEFCKALNDFKTIFEKNPIISSQCHKLYPGELSLQDTCSHLQRQSRDTDLPPQPDGQVEKGVESGEQLSPETEQTKNVVEEQSSSPSSSGSTLPIAFFSSGVGALLILLSFYKFTPFGQLLRLKIQKFKGTSDHIDGEQYEMQQNYSEYDERNAEYNGYNISYNSL</sequence>
<accession>A0A1A8WHZ1</accession>
<feature type="compositionally biased region" description="Polar residues" evidence="1">
    <location>
        <begin position="245"/>
        <end position="261"/>
    </location>
</feature>
<dbReference type="AlphaFoldDB" id="A0A1A8WHZ1"/>
<evidence type="ECO:0000313" key="2">
    <source>
        <dbReference type="EMBL" id="SBS91442.1"/>
    </source>
</evidence>